<keyword evidence="1 4" id="KW-0285">Flavoprotein</keyword>
<feature type="site" description="Electron transfer via tryptophanyl radical" evidence="5">
    <location>
        <position position="355"/>
    </location>
</feature>
<proteinExistence type="inferred from homology"/>
<dbReference type="PROSITE" id="PS00691">
    <property type="entry name" value="DNA_PHOTOLYASES_1_2"/>
    <property type="match status" value="1"/>
</dbReference>
<dbReference type="GO" id="GO:0003677">
    <property type="term" value="F:DNA binding"/>
    <property type="evidence" value="ECO:0007669"/>
    <property type="project" value="TreeGrafter"/>
</dbReference>
<evidence type="ECO:0000256" key="2">
    <source>
        <dbReference type="ARBA" id="ARBA00022827"/>
    </source>
</evidence>
<protein>
    <submittedName>
        <fullName evidence="8">Deoxyribodipyrimidine photo-lyase</fullName>
    </submittedName>
</protein>
<dbReference type="Proteomes" id="UP000471521">
    <property type="component" value="Unassembled WGS sequence"/>
</dbReference>
<dbReference type="EMBL" id="WUUU01000145">
    <property type="protein sequence ID" value="MXR21732.1"/>
    <property type="molecule type" value="Genomic_DNA"/>
</dbReference>
<dbReference type="Pfam" id="PF03441">
    <property type="entry name" value="FAD_binding_7"/>
    <property type="match status" value="1"/>
</dbReference>
<dbReference type="GO" id="GO:0003904">
    <property type="term" value="F:deoxyribodipyrimidine photo-lyase activity"/>
    <property type="evidence" value="ECO:0007669"/>
    <property type="project" value="TreeGrafter"/>
</dbReference>
<dbReference type="Gene3D" id="3.40.50.620">
    <property type="entry name" value="HUPs"/>
    <property type="match status" value="1"/>
</dbReference>
<dbReference type="InterPro" id="IPR014729">
    <property type="entry name" value="Rossmann-like_a/b/a_fold"/>
</dbReference>
<evidence type="ECO:0000256" key="4">
    <source>
        <dbReference type="PIRSR" id="PIRSR602081-1"/>
    </source>
</evidence>
<feature type="domain" description="Photolyase/cryptochrome alpha/beta" evidence="7">
    <location>
        <begin position="1"/>
        <end position="129"/>
    </location>
</feature>
<evidence type="ECO:0000256" key="6">
    <source>
        <dbReference type="RuleBase" id="RU004182"/>
    </source>
</evidence>
<evidence type="ECO:0000313" key="9">
    <source>
        <dbReference type="Proteomes" id="UP000471521"/>
    </source>
</evidence>
<accession>A0A6B0SRT9</accession>
<dbReference type="PROSITE" id="PS51645">
    <property type="entry name" value="PHR_CRY_ALPHA_BETA"/>
    <property type="match status" value="1"/>
</dbReference>
<dbReference type="GO" id="GO:0006950">
    <property type="term" value="P:response to stress"/>
    <property type="evidence" value="ECO:0007669"/>
    <property type="project" value="UniProtKB-ARBA"/>
</dbReference>
<dbReference type="AlphaFoldDB" id="A0A6B0SRT9"/>
<feature type="binding site" evidence="4">
    <location>
        <begin position="271"/>
        <end position="278"/>
    </location>
    <ligand>
        <name>FAD</name>
        <dbReference type="ChEBI" id="CHEBI:57692"/>
    </ligand>
</feature>
<keyword evidence="2 4" id="KW-0274">FAD</keyword>
<dbReference type="InterPro" id="IPR036134">
    <property type="entry name" value="Crypto/Photolyase_FAD-like_sf"/>
</dbReference>
<sequence>MQLFWHRRDLRTADNLGLAAAADGDEFGDVVPVFCFDDGVMEHAGPPRVAFMLDALDGLRERYRDLGSDLVVRYGDPSAVLPRLAGEYDADRVVWNHDYSGLADERDRAVRAALSDTGITHEQFHDAVHHEPGAIRTNAGDPYAVYTYFWKKWRDREKADPAPEPAPGDLAAVSGGAIPSLSDLGFDDPDAAVPPAGTAAARERLESFCEADIHRYEEMRDYPAEGATSKLSPHLKFGTIGVREVFERTEAARAAADGEAERESVVEFQGQLAWREFYAQVLSFNPEVVTKNYKDYANPIEWRDDEAALEAWKRGETGYPIVDAGMRQLRDEAFMHNRVRMIVASFLTKDLLLDWRAGYDHFRERLVDHDTANDNGGWQWAASTGTDAQPYFRIFNPTTQGERYDPDAEYITEYVPELRGVPAEQIHAWPDLDADERAERAPEYPDPIVDHSERREHALAMFERARGEDD</sequence>
<feature type="binding site" evidence="4">
    <location>
        <begin position="228"/>
        <end position="232"/>
    </location>
    <ligand>
        <name>FAD</name>
        <dbReference type="ChEBI" id="CHEBI:57692"/>
    </ligand>
</feature>
<evidence type="ECO:0000256" key="3">
    <source>
        <dbReference type="ARBA" id="ARBA00022991"/>
    </source>
</evidence>
<dbReference type="PANTHER" id="PTHR11455:SF9">
    <property type="entry name" value="CRYPTOCHROME CIRCADIAN CLOCK 5 ISOFORM X1"/>
    <property type="match status" value="1"/>
</dbReference>
<dbReference type="InterPro" id="IPR005101">
    <property type="entry name" value="Cryptochr/Photolyase_FAD-bd"/>
</dbReference>
<keyword evidence="3 6" id="KW-0157">Chromophore</keyword>
<dbReference type="Pfam" id="PF00875">
    <property type="entry name" value="DNA_photolyase"/>
    <property type="match status" value="1"/>
</dbReference>
<dbReference type="PROSITE" id="PS00394">
    <property type="entry name" value="DNA_PHOTOLYASES_1_1"/>
    <property type="match status" value="1"/>
</dbReference>
<dbReference type="GO" id="GO:0006139">
    <property type="term" value="P:nucleobase-containing compound metabolic process"/>
    <property type="evidence" value="ECO:0007669"/>
    <property type="project" value="UniProtKB-ARBA"/>
</dbReference>
<dbReference type="PANTHER" id="PTHR11455">
    <property type="entry name" value="CRYPTOCHROME"/>
    <property type="match status" value="1"/>
</dbReference>
<feature type="binding site" evidence="4">
    <location>
        <begin position="368"/>
        <end position="370"/>
    </location>
    <ligand>
        <name>FAD</name>
        <dbReference type="ChEBI" id="CHEBI:57692"/>
    </ligand>
</feature>
<name>A0A6B0SRT9_9EURY</name>
<reference evidence="8 9" key="1">
    <citation type="submission" date="2019-12" db="EMBL/GenBank/DDBJ databases">
        <title>Isolation and characterization of three novel carbon monoxide-oxidizing members of Halobacteria from salione crusts and soils.</title>
        <authorList>
            <person name="Myers M.R."/>
            <person name="King G.M."/>
        </authorList>
    </citation>
    <scope>NUCLEOTIDE SEQUENCE [LARGE SCALE GENOMIC DNA]</scope>
    <source>
        <strain evidence="8 9">PCN9</strain>
    </source>
</reference>
<dbReference type="InterPro" id="IPR002081">
    <property type="entry name" value="Cryptochrome/DNA_photolyase_1"/>
</dbReference>
<keyword evidence="9" id="KW-1185">Reference proteome</keyword>
<dbReference type="PRINTS" id="PR00147">
    <property type="entry name" value="DNAPHOTLYASE"/>
</dbReference>
<dbReference type="SUPFAM" id="SSF52425">
    <property type="entry name" value="Cryptochrome/photolyase, N-terminal domain"/>
    <property type="match status" value="1"/>
</dbReference>
<dbReference type="GO" id="GO:0071949">
    <property type="term" value="F:FAD binding"/>
    <property type="evidence" value="ECO:0007669"/>
    <property type="project" value="TreeGrafter"/>
</dbReference>
<comment type="similarity">
    <text evidence="6">Belongs to the DNA photolyase family.</text>
</comment>
<comment type="caution">
    <text evidence="8">The sequence shown here is derived from an EMBL/GenBank/DDBJ whole genome shotgun (WGS) entry which is preliminary data.</text>
</comment>
<dbReference type="RefSeq" id="WP_159527176.1">
    <property type="nucleotide sequence ID" value="NZ_WUUU01000145.1"/>
</dbReference>
<organism evidence="8 9">
    <name type="scientific">Halobacterium bonnevillei</name>
    <dbReference type="NCBI Taxonomy" id="2692200"/>
    <lineage>
        <taxon>Archaea</taxon>
        <taxon>Methanobacteriati</taxon>
        <taxon>Methanobacteriota</taxon>
        <taxon>Stenosarchaea group</taxon>
        <taxon>Halobacteria</taxon>
        <taxon>Halobacteriales</taxon>
        <taxon>Halobacteriaceae</taxon>
        <taxon>Halobacterium</taxon>
    </lineage>
</organism>
<dbReference type="SUPFAM" id="SSF48173">
    <property type="entry name" value="Cryptochrome/photolyase FAD-binding domain"/>
    <property type="match status" value="1"/>
</dbReference>
<evidence type="ECO:0000256" key="5">
    <source>
        <dbReference type="PIRSR" id="PIRSR602081-2"/>
    </source>
</evidence>
<feature type="site" description="Electron transfer via tryptophanyl radical" evidence="5">
    <location>
        <position position="302"/>
    </location>
</feature>
<feature type="binding site" evidence="4">
    <location>
        <position position="268"/>
    </location>
    <ligand>
        <name>FAD</name>
        <dbReference type="ChEBI" id="CHEBI:57692"/>
    </ligand>
</feature>
<dbReference type="Gene3D" id="1.25.40.80">
    <property type="match status" value="1"/>
</dbReference>
<dbReference type="Gene3D" id="1.10.579.10">
    <property type="entry name" value="DNA Cyclobutane Dipyrimidine Photolyase, subunit A, domain 3"/>
    <property type="match status" value="1"/>
</dbReference>
<evidence type="ECO:0000313" key="8">
    <source>
        <dbReference type="EMBL" id="MXR21732.1"/>
    </source>
</evidence>
<dbReference type="OrthoDB" id="11721at2157"/>
<feature type="binding site" evidence="4">
    <location>
        <position position="216"/>
    </location>
    <ligand>
        <name>FAD</name>
        <dbReference type="ChEBI" id="CHEBI:57692"/>
    </ligand>
</feature>
<keyword evidence="8" id="KW-0456">Lyase</keyword>
<dbReference type="InterPro" id="IPR006050">
    <property type="entry name" value="DNA_photolyase_N"/>
</dbReference>
<evidence type="ECO:0000256" key="1">
    <source>
        <dbReference type="ARBA" id="ARBA00022630"/>
    </source>
</evidence>
<dbReference type="InterPro" id="IPR036155">
    <property type="entry name" value="Crypto/Photolyase_N_sf"/>
</dbReference>
<gene>
    <name evidence="8" type="ORF">GRX66_14370</name>
</gene>
<feature type="site" description="Electron transfer via tryptophanyl radical" evidence="5">
    <location>
        <position position="378"/>
    </location>
</feature>
<evidence type="ECO:0000259" key="7">
    <source>
        <dbReference type="PROSITE" id="PS51645"/>
    </source>
</evidence>
<comment type="cofactor">
    <cofactor evidence="4">
        <name>FAD</name>
        <dbReference type="ChEBI" id="CHEBI:57692"/>
    </cofactor>
    <text evidence="4">Binds 1 FAD per subunit.</text>
</comment>
<dbReference type="InterPro" id="IPR018394">
    <property type="entry name" value="DNA_photolyase_1_CS_C"/>
</dbReference>